<keyword evidence="4" id="KW-0808">Transferase</keyword>
<feature type="transmembrane region" description="Helical" evidence="3">
    <location>
        <begin position="400"/>
        <end position="420"/>
    </location>
</feature>
<evidence type="ECO:0000313" key="4">
    <source>
        <dbReference type="EMBL" id="ETO10672.1"/>
    </source>
</evidence>
<name>X6MB22_RETFI</name>
<feature type="compositionally biased region" description="Acidic residues" evidence="2">
    <location>
        <begin position="8"/>
        <end position="21"/>
    </location>
</feature>
<evidence type="ECO:0000313" key="5">
    <source>
        <dbReference type="Proteomes" id="UP000023152"/>
    </source>
</evidence>
<evidence type="ECO:0000256" key="3">
    <source>
        <dbReference type="SAM" id="Phobius"/>
    </source>
</evidence>
<protein>
    <submittedName>
        <fullName evidence="4">Protein kinase</fullName>
    </submittedName>
</protein>
<sequence length="430" mass="49431">TKKKLEEEALENDESDDDDDNPTVINPDEKKIKPEKPCSLAVVDSFSKKVTACDRVNAMMGHKEHVNALAISPDGMRLAIGTNYGRLIVCNVQMLTDPKFDNDKIEVDSNRFWIAKEEDSTALEEFLNVSDDRNTYEGSITSIAWSPDGDWITTGYGNGDIKLWKKNKERRMTVHLNRVFFLFFFFNVYSSLVVIVITINCVMLEHWMKRSHVNRRPFHLFTCRWQLEARHSEPINGLYVCGPNPLLQTWLEDDTQDEQQEDAAQSNGVHLQYAHDHDNNSPITLARVEQPHKRRMVTSIALTYNYQDELMMVPTSGLFLVSSGADHRVVCTAVTGIFILSCLAFQKISRKFDLSFAFFFFTNSFASKMLSESHCVKSCNENSRRKKDDRFMLIQKKKSFVMVDICCKLLFSLFFTPYITAKIFVKTTPT</sequence>
<evidence type="ECO:0000256" key="1">
    <source>
        <dbReference type="PROSITE-ProRule" id="PRU00221"/>
    </source>
</evidence>
<dbReference type="Gene3D" id="2.130.10.10">
    <property type="entry name" value="YVTN repeat-like/Quinoprotein amine dehydrogenase"/>
    <property type="match status" value="1"/>
</dbReference>
<dbReference type="InterPro" id="IPR015943">
    <property type="entry name" value="WD40/YVTN_repeat-like_dom_sf"/>
</dbReference>
<dbReference type="Pfam" id="PF00400">
    <property type="entry name" value="WD40"/>
    <property type="match status" value="2"/>
</dbReference>
<keyword evidence="3" id="KW-0812">Transmembrane</keyword>
<feature type="repeat" description="WD" evidence="1">
    <location>
        <begin position="133"/>
        <end position="174"/>
    </location>
</feature>
<dbReference type="AlphaFoldDB" id="X6MB22"/>
<keyword evidence="1" id="KW-0853">WD repeat</keyword>
<organism evidence="4 5">
    <name type="scientific">Reticulomyxa filosa</name>
    <dbReference type="NCBI Taxonomy" id="46433"/>
    <lineage>
        <taxon>Eukaryota</taxon>
        <taxon>Sar</taxon>
        <taxon>Rhizaria</taxon>
        <taxon>Retaria</taxon>
        <taxon>Foraminifera</taxon>
        <taxon>Monothalamids</taxon>
        <taxon>Reticulomyxidae</taxon>
        <taxon>Reticulomyxa</taxon>
    </lineage>
</organism>
<dbReference type="PROSITE" id="PS50082">
    <property type="entry name" value="WD_REPEATS_2"/>
    <property type="match status" value="1"/>
</dbReference>
<dbReference type="EMBL" id="ASPP01023265">
    <property type="protein sequence ID" value="ETO10672.1"/>
    <property type="molecule type" value="Genomic_DNA"/>
</dbReference>
<dbReference type="SUPFAM" id="SSF50978">
    <property type="entry name" value="WD40 repeat-like"/>
    <property type="match status" value="1"/>
</dbReference>
<proteinExistence type="predicted"/>
<keyword evidence="5" id="KW-1185">Reference proteome</keyword>
<dbReference type="GO" id="GO:0016301">
    <property type="term" value="F:kinase activity"/>
    <property type="evidence" value="ECO:0007669"/>
    <property type="project" value="UniProtKB-KW"/>
</dbReference>
<keyword evidence="4" id="KW-0418">Kinase</keyword>
<feature type="transmembrane region" description="Helical" evidence="3">
    <location>
        <begin position="179"/>
        <end position="199"/>
    </location>
</feature>
<gene>
    <name evidence="4" type="ORF">RFI_26705</name>
</gene>
<dbReference type="Proteomes" id="UP000023152">
    <property type="component" value="Unassembled WGS sequence"/>
</dbReference>
<accession>X6MB22</accession>
<dbReference type="PROSITE" id="PS50294">
    <property type="entry name" value="WD_REPEATS_REGION"/>
    <property type="match status" value="1"/>
</dbReference>
<comment type="caution">
    <text evidence="4">The sequence shown here is derived from an EMBL/GenBank/DDBJ whole genome shotgun (WGS) entry which is preliminary data.</text>
</comment>
<dbReference type="InterPro" id="IPR001680">
    <property type="entry name" value="WD40_rpt"/>
</dbReference>
<reference evidence="4 5" key="1">
    <citation type="journal article" date="2013" name="Curr. Biol.">
        <title>The Genome of the Foraminiferan Reticulomyxa filosa.</title>
        <authorList>
            <person name="Glockner G."/>
            <person name="Hulsmann N."/>
            <person name="Schleicher M."/>
            <person name="Noegel A.A."/>
            <person name="Eichinger L."/>
            <person name="Gallinger C."/>
            <person name="Pawlowski J."/>
            <person name="Sierra R."/>
            <person name="Euteneuer U."/>
            <person name="Pillet L."/>
            <person name="Moustafa A."/>
            <person name="Platzer M."/>
            <person name="Groth M."/>
            <person name="Szafranski K."/>
            <person name="Schliwa M."/>
        </authorList>
    </citation>
    <scope>NUCLEOTIDE SEQUENCE [LARGE SCALE GENOMIC DNA]</scope>
</reference>
<keyword evidence="3" id="KW-0472">Membrane</keyword>
<dbReference type="SMART" id="SM00320">
    <property type="entry name" value="WD40"/>
    <property type="match status" value="2"/>
</dbReference>
<dbReference type="InterPro" id="IPR036322">
    <property type="entry name" value="WD40_repeat_dom_sf"/>
</dbReference>
<feature type="region of interest" description="Disordered" evidence="2">
    <location>
        <begin position="1"/>
        <end position="31"/>
    </location>
</feature>
<evidence type="ECO:0000256" key="2">
    <source>
        <dbReference type="SAM" id="MobiDB-lite"/>
    </source>
</evidence>
<keyword evidence="3" id="KW-1133">Transmembrane helix</keyword>
<feature type="non-terminal residue" evidence="4">
    <location>
        <position position="1"/>
    </location>
</feature>